<dbReference type="RefSeq" id="XP_033461886.1">
    <property type="nucleotide sequence ID" value="XM_033604140.1"/>
</dbReference>
<reference evidence="4" key="1">
    <citation type="submission" date="2020-01" db="EMBL/GenBank/DDBJ databases">
        <authorList>
            <consortium name="DOE Joint Genome Institute"/>
            <person name="Haridas S."/>
            <person name="Albert R."/>
            <person name="Binder M."/>
            <person name="Bloem J."/>
            <person name="Labutti K."/>
            <person name="Salamov A."/>
            <person name="Andreopoulos B."/>
            <person name="Baker S.E."/>
            <person name="Barry K."/>
            <person name="Bills G."/>
            <person name="Bluhm B.H."/>
            <person name="Cannon C."/>
            <person name="Castanera R."/>
            <person name="Culley D.E."/>
            <person name="Daum C."/>
            <person name="Ezra D."/>
            <person name="Gonzalez J.B."/>
            <person name="Henrissat B."/>
            <person name="Kuo A."/>
            <person name="Liang C."/>
            <person name="Lipzen A."/>
            <person name="Lutzoni F."/>
            <person name="Magnuson J."/>
            <person name="Mondo S."/>
            <person name="Nolan M."/>
            <person name="Ohm R."/>
            <person name="Pangilinan J."/>
            <person name="Park H.-J."/>
            <person name="Ramirez L."/>
            <person name="Alfaro M."/>
            <person name="Sun H."/>
            <person name="Tritt A."/>
            <person name="Yoshinaga Y."/>
            <person name="Zwiers L.-H."/>
            <person name="Turgeon B.G."/>
            <person name="Goodwin S.B."/>
            <person name="Spatafora J.W."/>
            <person name="Crous P.W."/>
            <person name="Grigoriev I.V."/>
        </authorList>
    </citation>
    <scope>NUCLEOTIDE SEQUENCE</scope>
    <source>
        <strain evidence="4">CBS 342.82</strain>
    </source>
</reference>
<dbReference type="SUPFAM" id="SSF51735">
    <property type="entry name" value="NAD(P)-binding Rossmann-fold domains"/>
    <property type="match status" value="1"/>
</dbReference>
<dbReference type="AlphaFoldDB" id="A0A6J3M9Y7"/>
<evidence type="ECO:0000256" key="1">
    <source>
        <dbReference type="ARBA" id="ARBA00006484"/>
    </source>
</evidence>
<comment type="similarity">
    <text evidence="1">Belongs to the short-chain dehydrogenases/reductases (SDR) family.</text>
</comment>
<dbReference type="PRINTS" id="PR00081">
    <property type="entry name" value="GDHRDH"/>
</dbReference>
<name>A0A6J3M9Y7_9PEZI</name>
<dbReference type="InterPro" id="IPR002347">
    <property type="entry name" value="SDR_fam"/>
</dbReference>
<gene>
    <name evidence="4" type="ORF">K489DRAFT_377374</name>
</gene>
<evidence type="ECO:0000313" key="3">
    <source>
        <dbReference type="Proteomes" id="UP000504637"/>
    </source>
</evidence>
<dbReference type="Gene3D" id="3.40.50.720">
    <property type="entry name" value="NAD(P)-binding Rossmann-like Domain"/>
    <property type="match status" value="1"/>
</dbReference>
<dbReference type="GO" id="GO:0016491">
    <property type="term" value="F:oxidoreductase activity"/>
    <property type="evidence" value="ECO:0007669"/>
    <property type="project" value="UniProtKB-KW"/>
</dbReference>
<keyword evidence="3" id="KW-1185">Reference proteome</keyword>
<dbReference type="PANTHER" id="PTHR24320">
    <property type="entry name" value="RETINOL DEHYDROGENASE"/>
    <property type="match status" value="1"/>
</dbReference>
<evidence type="ECO:0000313" key="4">
    <source>
        <dbReference type="RefSeq" id="XP_033461886.1"/>
    </source>
</evidence>
<dbReference type="Pfam" id="PF00106">
    <property type="entry name" value="adh_short"/>
    <property type="match status" value="1"/>
</dbReference>
<dbReference type="OrthoDB" id="191139at2759"/>
<protein>
    <submittedName>
        <fullName evidence="4">Dehydrogenase with different specificitie</fullName>
    </submittedName>
</protein>
<reference evidence="4" key="2">
    <citation type="submission" date="2020-04" db="EMBL/GenBank/DDBJ databases">
        <authorList>
            <consortium name="NCBI Genome Project"/>
        </authorList>
    </citation>
    <scope>NUCLEOTIDE SEQUENCE</scope>
    <source>
        <strain evidence="4">CBS 342.82</strain>
    </source>
</reference>
<evidence type="ECO:0000256" key="2">
    <source>
        <dbReference type="ARBA" id="ARBA00023002"/>
    </source>
</evidence>
<dbReference type="InterPro" id="IPR036291">
    <property type="entry name" value="NAD(P)-bd_dom_sf"/>
</dbReference>
<sequence length="301" mass="32948">MKDFDLAKLPDQTGRHIVVTGGTSGLGLQMVERLAGLNPSLVVFTGRNEARGASIVQRLREQHSNVRVEFLKMDLASLSDVQASTATLATMLGDSLDLLICNAGIMATPPGRSQDGYEIQWATNHLGHALLLKHLRSTLTATAQAHGDARVVVLTSEGLFLAPEGGIVFRDLKTTQDYGFGARWRRYGQSKLANVLYTQQLAERYPEVSFVAIHPGVVGTDLVNSLGFADRLLVYTTSKVLKPEDGCKSPLWGATVPRSSFTNGGYYRPIGEVGKPTKWTQSKKLGEELWTWTETALQEFE</sequence>
<organism evidence="4">
    <name type="scientific">Dissoconium aciculare CBS 342.82</name>
    <dbReference type="NCBI Taxonomy" id="1314786"/>
    <lineage>
        <taxon>Eukaryota</taxon>
        <taxon>Fungi</taxon>
        <taxon>Dikarya</taxon>
        <taxon>Ascomycota</taxon>
        <taxon>Pezizomycotina</taxon>
        <taxon>Dothideomycetes</taxon>
        <taxon>Dothideomycetidae</taxon>
        <taxon>Mycosphaerellales</taxon>
        <taxon>Dissoconiaceae</taxon>
        <taxon>Dissoconium</taxon>
    </lineage>
</organism>
<accession>A0A6J3M9Y7</accession>
<keyword evidence="2" id="KW-0560">Oxidoreductase</keyword>
<proteinExistence type="inferred from homology"/>
<dbReference type="GeneID" id="54361940"/>
<reference evidence="4" key="3">
    <citation type="submission" date="2025-08" db="UniProtKB">
        <authorList>
            <consortium name="RefSeq"/>
        </authorList>
    </citation>
    <scope>IDENTIFICATION</scope>
    <source>
        <strain evidence="4">CBS 342.82</strain>
    </source>
</reference>
<dbReference type="PANTHER" id="PTHR24320:SF154">
    <property type="entry name" value="OXIDOREDUCTASE, SHORT-CHAIN DEHYDROGENASE_REDUCTASE FAMILY (AFU_ORTHOLOGUE AFUA_2G04560)"/>
    <property type="match status" value="1"/>
</dbReference>
<dbReference type="Proteomes" id="UP000504637">
    <property type="component" value="Unplaced"/>
</dbReference>